<gene>
    <name evidence="1" type="ORF">X474_03530</name>
</gene>
<protein>
    <submittedName>
        <fullName evidence="1">Uncharacterized protein</fullName>
    </submittedName>
</protein>
<dbReference type="InterPro" id="IPR003787">
    <property type="entry name" value="Sulphur_relay_DsrE/F-like"/>
</dbReference>
<name>A0A0D2HY79_9BACT</name>
<dbReference type="OrthoDB" id="9807925at2"/>
<dbReference type="InterPro" id="IPR027396">
    <property type="entry name" value="DsrEFH-like"/>
</dbReference>
<accession>A0A0D2HY79</accession>
<dbReference type="Pfam" id="PF02635">
    <property type="entry name" value="DsrE"/>
    <property type="match status" value="1"/>
</dbReference>
<dbReference type="EMBL" id="AZAC01000003">
    <property type="protein sequence ID" value="KIX15273.1"/>
    <property type="molecule type" value="Genomic_DNA"/>
</dbReference>
<evidence type="ECO:0000313" key="1">
    <source>
        <dbReference type="EMBL" id="KIX15273.1"/>
    </source>
</evidence>
<sequence>MEKVVLFAFNGEIMCFVHALLNVLDLEEKGFEPALVVEGQATALITKLAQPHNPMHSLYVKCKEKGLIHGVCRACAAKMKVLEEVKSQDLPILDNMSGHPSMADFIKKGYRVVTF</sequence>
<organism evidence="1 2">
    <name type="scientific">Dethiosulfatarculus sandiegensis</name>
    <dbReference type="NCBI Taxonomy" id="1429043"/>
    <lineage>
        <taxon>Bacteria</taxon>
        <taxon>Pseudomonadati</taxon>
        <taxon>Thermodesulfobacteriota</taxon>
        <taxon>Desulfarculia</taxon>
        <taxon>Desulfarculales</taxon>
        <taxon>Desulfarculaceae</taxon>
        <taxon>Dethiosulfatarculus</taxon>
    </lineage>
</organism>
<proteinExistence type="predicted"/>
<keyword evidence="2" id="KW-1185">Reference proteome</keyword>
<dbReference type="AlphaFoldDB" id="A0A0D2HY79"/>
<reference evidence="1 2" key="1">
    <citation type="submission" date="2013-11" db="EMBL/GenBank/DDBJ databases">
        <title>Metagenomic analysis of a methanogenic consortium involved in long chain n-alkane degradation.</title>
        <authorList>
            <person name="Davidova I.A."/>
            <person name="Callaghan A.V."/>
            <person name="Wawrik B."/>
            <person name="Pruitt S."/>
            <person name="Marks C."/>
            <person name="Duncan K.E."/>
            <person name="Suflita J.M."/>
        </authorList>
    </citation>
    <scope>NUCLEOTIDE SEQUENCE [LARGE SCALE GENOMIC DNA]</scope>
    <source>
        <strain evidence="1 2">SPR</strain>
    </source>
</reference>
<evidence type="ECO:0000313" key="2">
    <source>
        <dbReference type="Proteomes" id="UP000032233"/>
    </source>
</evidence>
<dbReference type="InParanoid" id="A0A0D2HY79"/>
<dbReference type="SUPFAM" id="SSF75169">
    <property type="entry name" value="DsrEFH-like"/>
    <property type="match status" value="1"/>
</dbReference>
<dbReference type="STRING" id="1429043.X474_03530"/>
<dbReference type="Proteomes" id="UP000032233">
    <property type="component" value="Unassembled WGS sequence"/>
</dbReference>
<comment type="caution">
    <text evidence="1">The sequence shown here is derived from an EMBL/GenBank/DDBJ whole genome shotgun (WGS) entry which is preliminary data.</text>
</comment>